<dbReference type="GO" id="GO:0004828">
    <property type="term" value="F:serine-tRNA ligase activity"/>
    <property type="evidence" value="ECO:0007669"/>
    <property type="project" value="UniProtKB-UniRule"/>
</dbReference>
<dbReference type="InterPro" id="IPR015866">
    <property type="entry name" value="Ser-tRNA-synth_1_N"/>
</dbReference>
<dbReference type="InterPro" id="IPR010978">
    <property type="entry name" value="tRNA-bd_arm"/>
</dbReference>
<keyword evidence="8 16" id="KW-0067">ATP-binding</keyword>
<feature type="binding site" evidence="16">
    <location>
        <begin position="265"/>
        <end position="267"/>
    </location>
    <ligand>
        <name>ATP</name>
        <dbReference type="ChEBI" id="CHEBI:30616"/>
    </ligand>
</feature>
<feature type="site" description="Important for serine binding" evidence="15">
    <location>
        <position position="389"/>
    </location>
</feature>
<feature type="binding site" evidence="15">
    <location>
        <position position="288"/>
    </location>
    <ligand>
        <name>L-serine</name>
        <dbReference type="ChEBI" id="CHEBI:33384"/>
    </ligand>
</feature>
<dbReference type="PRINTS" id="PR00981">
    <property type="entry name" value="TRNASYNTHSER"/>
</dbReference>
<comment type="subcellular location">
    <subcellularLocation>
        <location evidence="1">Cytoplasm</location>
    </subcellularLocation>
</comment>
<dbReference type="InterPro" id="IPR045864">
    <property type="entry name" value="aa-tRNA-synth_II/BPL/LPL"/>
</dbReference>
<dbReference type="PIRSF" id="PIRSF001529">
    <property type="entry name" value="Ser-tRNA-synth_IIa"/>
    <property type="match status" value="1"/>
</dbReference>
<proteinExistence type="inferred from homology"/>
<gene>
    <name evidence="18" type="ORF">A2851_03530</name>
</gene>
<evidence type="ECO:0000256" key="3">
    <source>
        <dbReference type="ARBA" id="ARBA00010728"/>
    </source>
</evidence>
<dbReference type="GO" id="GO:0005524">
    <property type="term" value="F:ATP binding"/>
    <property type="evidence" value="ECO:0007669"/>
    <property type="project" value="UniProtKB-KW"/>
</dbReference>
<evidence type="ECO:0000256" key="10">
    <source>
        <dbReference type="ARBA" id="ARBA00023146"/>
    </source>
</evidence>
<dbReference type="Proteomes" id="UP000176863">
    <property type="component" value="Unassembled WGS sequence"/>
</dbReference>
<dbReference type="AlphaFoldDB" id="A0A1F6CY35"/>
<dbReference type="CDD" id="cd00770">
    <property type="entry name" value="SerRS_core"/>
    <property type="match status" value="1"/>
</dbReference>
<dbReference type="InterPro" id="IPR002314">
    <property type="entry name" value="aa-tRNA-synt_IIb"/>
</dbReference>
<comment type="catalytic activity">
    <reaction evidence="12">
        <text>tRNA(Sec) + L-serine + ATP = L-seryl-tRNA(Sec) + AMP + diphosphate + H(+)</text>
        <dbReference type="Rhea" id="RHEA:42580"/>
        <dbReference type="Rhea" id="RHEA-COMP:9742"/>
        <dbReference type="Rhea" id="RHEA-COMP:10128"/>
        <dbReference type="ChEBI" id="CHEBI:15378"/>
        <dbReference type="ChEBI" id="CHEBI:30616"/>
        <dbReference type="ChEBI" id="CHEBI:33019"/>
        <dbReference type="ChEBI" id="CHEBI:33384"/>
        <dbReference type="ChEBI" id="CHEBI:78442"/>
        <dbReference type="ChEBI" id="CHEBI:78533"/>
        <dbReference type="ChEBI" id="CHEBI:456215"/>
        <dbReference type="EC" id="6.1.1.11"/>
    </reaction>
</comment>
<dbReference type="InterPro" id="IPR033729">
    <property type="entry name" value="SerRS_core"/>
</dbReference>
<evidence type="ECO:0000256" key="2">
    <source>
        <dbReference type="ARBA" id="ARBA00005045"/>
    </source>
</evidence>
<dbReference type="EC" id="6.1.1.11" evidence="4 14"/>
<evidence type="ECO:0000256" key="6">
    <source>
        <dbReference type="ARBA" id="ARBA00022598"/>
    </source>
</evidence>
<evidence type="ECO:0000256" key="4">
    <source>
        <dbReference type="ARBA" id="ARBA00012840"/>
    </source>
</evidence>
<dbReference type="PROSITE" id="PS50862">
    <property type="entry name" value="AA_TRNA_LIGASE_II"/>
    <property type="match status" value="1"/>
</dbReference>
<dbReference type="InterPro" id="IPR002317">
    <property type="entry name" value="Ser-tRNA-ligase_type_1"/>
</dbReference>
<evidence type="ECO:0000256" key="9">
    <source>
        <dbReference type="ARBA" id="ARBA00022917"/>
    </source>
</evidence>
<accession>A0A1F6CY35</accession>
<evidence type="ECO:0000259" key="17">
    <source>
        <dbReference type="PROSITE" id="PS50862"/>
    </source>
</evidence>
<reference evidence="18 19" key="1">
    <citation type="journal article" date="2016" name="Nat. Commun.">
        <title>Thousands of microbial genomes shed light on interconnected biogeochemical processes in an aquifer system.</title>
        <authorList>
            <person name="Anantharaman K."/>
            <person name="Brown C.T."/>
            <person name="Hug L.A."/>
            <person name="Sharon I."/>
            <person name="Castelle C.J."/>
            <person name="Probst A.J."/>
            <person name="Thomas B.C."/>
            <person name="Singh A."/>
            <person name="Wilkins M.J."/>
            <person name="Karaoz U."/>
            <person name="Brodie E.L."/>
            <person name="Williams K.H."/>
            <person name="Hubbard S.S."/>
            <person name="Banfield J.F."/>
        </authorList>
    </citation>
    <scope>NUCLEOTIDE SEQUENCE [LARGE SCALE GENOMIC DNA]</scope>
</reference>
<keyword evidence="10" id="KW-0030">Aminoacyl-tRNA synthetase</keyword>
<evidence type="ECO:0000256" key="7">
    <source>
        <dbReference type="ARBA" id="ARBA00022741"/>
    </source>
</evidence>
<evidence type="ECO:0000256" key="13">
    <source>
        <dbReference type="ARBA" id="ARBA00048823"/>
    </source>
</evidence>
<evidence type="ECO:0000256" key="16">
    <source>
        <dbReference type="PIRSR" id="PIRSR001529-2"/>
    </source>
</evidence>
<evidence type="ECO:0000256" key="8">
    <source>
        <dbReference type="ARBA" id="ARBA00022840"/>
    </source>
</evidence>
<dbReference type="GO" id="GO:0006434">
    <property type="term" value="P:seryl-tRNA aminoacylation"/>
    <property type="evidence" value="ECO:0007669"/>
    <property type="project" value="UniProtKB-UniRule"/>
</dbReference>
<organism evidence="18 19">
    <name type="scientific">Candidatus Kaiserbacteria bacterium RIFCSPHIGHO2_01_FULL_53_29</name>
    <dbReference type="NCBI Taxonomy" id="1798480"/>
    <lineage>
        <taxon>Bacteria</taxon>
        <taxon>Candidatus Kaiseribacteriota</taxon>
    </lineage>
</organism>
<dbReference type="PANTHER" id="PTHR43697:SF1">
    <property type="entry name" value="SERINE--TRNA LIGASE"/>
    <property type="match status" value="1"/>
</dbReference>
<evidence type="ECO:0000313" key="19">
    <source>
        <dbReference type="Proteomes" id="UP000176863"/>
    </source>
</evidence>
<evidence type="ECO:0000256" key="14">
    <source>
        <dbReference type="NCBIfam" id="TIGR00414"/>
    </source>
</evidence>
<evidence type="ECO:0000256" key="12">
    <source>
        <dbReference type="ARBA" id="ARBA00047929"/>
    </source>
</evidence>
<keyword evidence="7" id="KW-0547">Nucleotide-binding</keyword>
<dbReference type="Pfam" id="PF00587">
    <property type="entry name" value="tRNA-synt_2b"/>
    <property type="match status" value="1"/>
</dbReference>
<evidence type="ECO:0000256" key="5">
    <source>
        <dbReference type="ARBA" id="ARBA00022490"/>
    </source>
</evidence>
<dbReference type="Gene3D" id="1.10.287.40">
    <property type="entry name" value="Serine-tRNA synthetase, tRNA binding domain"/>
    <property type="match status" value="1"/>
</dbReference>
<comment type="similarity">
    <text evidence="3">Belongs to the class-II aminoacyl-tRNA synthetase family. Type-1 seryl-tRNA synthetase subfamily.</text>
</comment>
<protein>
    <recommendedName>
        <fullName evidence="11 14">Serine--tRNA ligase</fullName>
        <ecNumber evidence="4 14">6.1.1.11</ecNumber>
    </recommendedName>
</protein>
<evidence type="ECO:0000256" key="11">
    <source>
        <dbReference type="ARBA" id="ARBA00039158"/>
    </source>
</evidence>
<dbReference type="PANTHER" id="PTHR43697">
    <property type="entry name" value="SERYL-TRNA SYNTHETASE"/>
    <property type="match status" value="1"/>
</dbReference>
<dbReference type="InterPro" id="IPR042103">
    <property type="entry name" value="SerRS_1_N_sf"/>
</dbReference>
<feature type="binding site" evidence="15">
    <location>
        <position position="387"/>
    </location>
    <ligand>
        <name>L-serine</name>
        <dbReference type="ChEBI" id="CHEBI:33384"/>
    </ligand>
</feature>
<evidence type="ECO:0000256" key="1">
    <source>
        <dbReference type="ARBA" id="ARBA00004496"/>
    </source>
</evidence>
<keyword evidence="6 18" id="KW-0436">Ligase</keyword>
<dbReference type="NCBIfam" id="TIGR00414">
    <property type="entry name" value="serS"/>
    <property type="match status" value="1"/>
</dbReference>
<feature type="binding site" evidence="16">
    <location>
        <begin position="354"/>
        <end position="357"/>
    </location>
    <ligand>
        <name>ATP</name>
        <dbReference type="ChEBI" id="CHEBI:30616"/>
    </ligand>
</feature>
<dbReference type="STRING" id="1798480.A2851_03530"/>
<keyword evidence="9" id="KW-0648">Protein biosynthesis</keyword>
<dbReference type="Gene3D" id="3.30.930.10">
    <property type="entry name" value="Bira Bifunctional Protein, Domain 2"/>
    <property type="match status" value="1"/>
</dbReference>
<name>A0A1F6CY35_9BACT</name>
<feature type="domain" description="Aminoacyl-transfer RNA synthetases class-II family profile" evidence="17">
    <location>
        <begin position="182"/>
        <end position="414"/>
    </location>
</feature>
<feature type="binding site" evidence="15">
    <location>
        <position position="265"/>
    </location>
    <ligand>
        <name>L-serine</name>
        <dbReference type="ChEBI" id="CHEBI:33384"/>
    </ligand>
</feature>
<dbReference type="Pfam" id="PF02403">
    <property type="entry name" value="Seryl_tRNA_N"/>
    <property type="match status" value="1"/>
</dbReference>
<evidence type="ECO:0000256" key="15">
    <source>
        <dbReference type="PIRSR" id="PIRSR001529-1"/>
    </source>
</evidence>
<evidence type="ECO:0000313" key="18">
    <source>
        <dbReference type="EMBL" id="OGG54093.1"/>
    </source>
</evidence>
<comment type="pathway">
    <text evidence="2">Aminoacyl-tRNA biosynthesis; selenocysteinyl-tRNA(Sec) biosynthesis; L-seryl-tRNA(Sec) from L-serine and tRNA(Sec): step 1/1.</text>
</comment>
<dbReference type="InterPro" id="IPR006195">
    <property type="entry name" value="aa-tRNA-synth_II"/>
</dbReference>
<keyword evidence="5" id="KW-0963">Cytoplasm</keyword>
<comment type="catalytic activity">
    <reaction evidence="13">
        <text>tRNA(Ser) + L-serine + ATP = L-seryl-tRNA(Ser) + AMP + diphosphate + H(+)</text>
        <dbReference type="Rhea" id="RHEA:12292"/>
        <dbReference type="Rhea" id="RHEA-COMP:9669"/>
        <dbReference type="Rhea" id="RHEA-COMP:9703"/>
        <dbReference type="ChEBI" id="CHEBI:15378"/>
        <dbReference type="ChEBI" id="CHEBI:30616"/>
        <dbReference type="ChEBI" id="CHEBI:33019"/>
        <dbReference type="ChEBI" id="CHEBI:33384"/>
        <dbReference type="ChEBI" id="CHEBI:78442"/>
        <dbReference type="ChEBI" id="CHEBI:78533"/>
        <dbReference type="ChEBI" id="CHEBI:456215"/>
        <dbReference type="EC" id="6.1.1.11"/>
    </reaction>
</comment>
<sequence>MLDIKFIRENKDIVAAGAKKKHIEIDIDKLLAVDDRRRELQLSIDEKRAEQNVASDAIASAKSDDERKQIIARMQGVKETLKLAEESMQEIMKEWRTMMIQVPNVPDISVPDGESDADNKEIRRWSPASGDGGEAPEFDFEPKTHSELLLTHDMADYERGAKVAGFRGYFLKNDGARLVWALEQFVQSRFARKDFTPIIVPSLVRRESFIGTGYLPQSEEDLYKTQDGEYLAGTSEVASMGYYTEEILDKKQLPIKFFAFSPCFRREAGSHGKDTKGIFRIHEFVKYEQIVLCEASHEESARLHEELTANSEALLQELKLPYRVVVNCGGDLGLGQVKKYDIEAWMPSEKKYRETHSSSYFHDFQARRLNIRYRDEGGTPRYVHSLNNTALAMPRILCQIVENNQRADGSIKIPDVLQGSMGKDAIAGTH</sequence>
<dbReference type="SUPFAM" id="SSF55681">
    <property type="entry name" value="Class II aaRS and biotin synthetases"/>
    <property type="match status" value="1"/>
</dbReference>
<comment type="caution">
    <text evidence="18">The sequence shown here is derived from an EMBL/GenBank/DDBJ whole genome shotgun (WGS) entry which is preliminary data.</text>
</comment>
<dbReference type="GO" id="GO:0005737">
    <property type="term" value="C:cytoplasm"/>
    <property type="evidence" value="ECO:0007669"/>
    <property type="project" value="UniProtKB-SubCell"/>
</dbReference>
<dbReference type="EMBL" id="MFKT01000004">
    <property type="protein sequence ID" value="OGG54093.1"/>
    <property type="molecule type" value="Genomic_DNA"/>
</dbReference>
<dbReference type="SUPFAM" id="SSF46589">
    <property type="entry name" value="tRNA-binding arm"/>
    <property type="match status" value="1"/>
</dbReference>
<feature type="binding site" evidence="15">
    <location>
        <position position="234"/>
    </location>
    <ligand>
        <name>L-serine</name>
        <dbReference type="ChEBI" id="CHEBI:33384"/>
    </ligand>
</feature>